<keyword evidence="3 6" id="KW-0689">Ribosomal protein</keyword>
<dbReference type="GO" id="GO:0002181">
    <property type="term" value="P:cytoplasmic translation"/>
    <property type="evidence" value="ECO:0007669"/>
    <property type="project" value="TreeGrafter"/>
</dbReference>
<dbReference type="Pfam" id="PF00428">
    <property type="entry name" value="Ribosomal_60s"/>
    <property type="match status" value="1"/>
</dbReference>
<proteinExistence type="inferred from homology"/>
<comment type="similarity">
    <text evidence="1">Belongs to the eukaryotic ribosomal protein P1/P2 family.</text>
</comment>
<evidence type="ECO:0000256" key="4">
    <source>
        <dbReference type="ARBA" id="ARBA00023274"/>
    </source>
</evidence>
<dbReference type="EMBL" id="CYKH01000673">
    <property type="protein sequence ID" value="CUG14635.1"/>
    <property type="molecule type" value="Genomic_DNA"/>
</dbReference>
<evidence type="ECO:0000256" key="3">
    <source>
        <dbReference type="ARBA" id="ARBA00022980"/>
    </source>
</evidence>
<dbReference type="GO" id="GO:0003735">
    <property type="term" value="F:structural constituent of ribosome"/>
    <property type="evidence" value="ECO:0007669"/>
    <property type="project" value="InterPro"/>
</dbReference>
<name>A0A0S4IV06_BODSA</name>
<dbReference type="AlphaFoldDB" id="A0A0S4IV06"/>
<keyword evidence="8" id="KW-1185">Reference proteome</keyword>
<feature type="compositionally biased region" description="Acidic residues" evidence="5">
    <location>
        <begin position="93"/>
        <end position="107"/>
    </location>
</feature>
<feature type="region of interest" description="Disordered" evidence="5">
    <location>
        <begin position="86"/>
        <end position="107"/>
    </location>
</feature>
<dbReference type="GO" id="GO:0006414">
    <property type="term" value="P:translational elongation"/>
    <property type="evidence" value="ECO:0007669"/>
    <property type="project" value="InterPro"/>
</dbReference>
<dbReference type="GO" id="GO:0022625">
    <property type="term" value="C:cytosolic large ribosomal subunit"/>
    <property type="evidence" value="ECO:0007669"/>
    <property type="project" value="TreeGrafter"/>
</dbReference>
<dbReference type="Gene3D" id="1.10.10.1410">
    <property type="match status" value="1"/>
</dbReference>
<dbReference type="PANTHER" id="PTHR45696">
    <property type="entry name" value="60S ACIDIC RIBOSOMAL PROTEIN P1"/>
    <property type="match status" value="1"/>
</dbReference>
<evidence type="ECO:0000313" key="8">
    <source>
        <dbReference type="Proteomes" id="UP000051952"/>
    </source>
</evidence>
<dbReference type="PANTHER" id="PTHR45696:SF6">
    <property type="entry name" value="ACIDIC RIBOSOMAL PROTEIN P2, PUTATIVE-RELATED"/>
    <property type="match status" value="1"/>
</dbReference>
<dbReference type="OrthoDB" id="267775at2759"/>
<dbReference type="OMA" id="IQVENIW"/>
<accession>A0A0S4IV06</accession>
<comment type="subunit">
    <text evidence="2">P1 and P2 exist as dimers at the large ribosomal subunit.</text>
</comment>
<keyword evidence="4" id="KW-0687">Ribonucleoprotein</keyword>
<evidence type="ECO:0000256" key="1">
    <source>
        <dbReference type="ARBA" id="ARBA00005436"/>
    </source>
</evidence>
<organism evidence="6 8">
    <name type="scientific">Bodo saltans</name>
    <name type="common">Flagellated protozoan</name>
    <dbReference type="NCBI Taxonomy" id="75058"/>
    <lineage>
        <taxon>Eukaryota</taxon>
        <taxon>Discoba</taxon>
        <taxon>Euglenozoa</taxon>
        <taxon>Kinetoplastea</taxon>
        <taxon>Metakinetoplastina</taxon>
        <taxon>Eubodonida</taxon>
        <taxon>Bodonidae</taxon>
        <taxon>Bodo</taxon>
    </lineage>
</organism>
<evidence type="ECO:0000313" key="7">
    <source>
        <dbReference type="EMBL" id="CUG15138.1"/>
    </source>
</evidence>
<dbReference type="GO" id="GO:0043021">
    <property type="term" value="F:ribonucleoprotein complex binding"/>
    <property type="evidence" value="ECO:0007669"/>
    <property type="project" value="TreeGrafter"/>
</dbReference>
<sequence>MSNETLACTYAALICHDAGVATTAENIEKVVKSAGVTVNSVIPILFARFLEKKSIASLFEAAASTAAPAPAAGAAAPAAAAAAPAAGKKAAPVEEEEDDEMGLDLFG</sequence>
<reference evidence="8" key="1">
    <citation type="submission" date="2015-09" db="EMBL/GenBank/DDBJ databases">
        <authorList>
            <consortium name="Pathogen Informatics"/>
        </authorList>
    </citation>
    <scope>NUCLEOTIDE SEQUENCE [LARGE SCALE GENOMIC DNA]</scope>
    <source>
        <strain evidence="8">Lake Konstanz</strain>
    </source>
</reference>
<dbReference type="VEuPathDB" id="TriTrypDB:BSAL_74955"/>
<dbReference type="GO" id="GO:0030295">
    <property type="term" value="F:protein kinase activator activity"/>
    <property type="evidence" value="ECO:0007669"/>
    <property type="project" value="TreeGrafter"/>
</dbReference>
<protein>
    <submittedName>
        <fullName evidence="6">60S acidic ribosomal protein P2, putative</fullName>
    </submittedName>
</protein>
<gene>
    <name evidence="6" type="ORF">BSAL_74955</name>
    <name evidence="7" type="ORF">BSAL_75025</name>
</gene>
<dbReference type="VEuPathDB" id="TriTrypDB:BSAL_75025"/>
<dbReference type="InterPro" id="IPR027534">
    <property type="entry name" value="Ribosomal_P1/P2"/>
</dbReference>
<reference evidence="6" key="2">
    <citation type="submission" date="2015-09" db="EMBL/GenBank/DDBJ databases">
        <authorList>
            <person name="Jackson K.R."/>
            <person name="Lunt B.L."/>
            <person name="Fisher J.N.B."/>
            <person name="Gardner A.V."/>
            <person name="Bailey M.E."/>
            <person name="Deus L.M."/>
            <person name="Earl A.S."/>
            <person name="Gibby P.D."/>
            <person name="Hartmann K.A."/>
            <person name="Liu J.E."/>
            <person name="Manci A.M."/>
            <person name="Nielsen D.A."/>
            <person name="Solomon M.B."/>
            <person name="Breakwell D.P."/>
            <person name="Burnett S.H."/>
            <person name="Grose J.H."/>
        </authorList>
    </citation>
    <scope>NUCLEOTIDE SEQUENCE [LARGE SCALE GENOMIC DNA]</scope>
    <source>
        <strain evidence="6">Lake Konstanz</strain>
    </source>
</reference>
<dbReference type="InterPro" id="IPR038716">
    <property type="entry name" value="P1/P2_N_sf"/>
</dbReference>
<dbReference type="EMBL" id="CYKH01000674">
    <property type="protein sequence ID" value="CUG15138.1"/>
    <property type="molecule type" value="Genomic_DNA"/>
</dbReference>
<dbReference type="Proteomes" id="UP000051952">
    <property type="component" value="Unassembled WGS sequence"/>
</dbReference>
<evidence type="ECO:0000256" key="5">
    <source>
        <dbReference type="SAM" id="MobiDB-lite"/>
    </source>
</evidence>
<dbReference type="CDD" id="cd05831">
    <property type="entry name" value="Ribosomal_P1"/>
    <property type="match status" value="1"/>
</dbReference>
<evidence type="ECO:0000256" key="2">
    <source>
        <dbReference type="ARBA" id="ARBA00011266"/>
    </source>
</evidence>
<dbReference type="FunFam" id="1.10.10.1410:FF:000002">
    <property type="entry name" value="60S acidic ribosomal protein P2"/>
    <property type="match status" value="1"/>
</dbReference>
<evidence type="ECO:0000313" key="6">
    <source>
        <dbReference type="EMBL" id="CUG14635.1"/>
    </source>
</evidence>
<dbReference type="HAMAP" id="MF_01478">
    <property type="entry name" value="Ribosomal_L12_arch"/>
    <property type="match status" value="1"/>
</dbReference>